<evidence type="ECO:0008006" key="3">
    <source>
        <dbReference type="Google" id="ProtNLM"/>
    </source>
</evidence>
<keyword evidence="2" id="KW-1185">Reference proteome</keyword>
<dbReference type="HOGENOM" id="CLU_3103682_0_0_11"/>
<dbReference type="EMBL" id="ADCX01000002">
    <property type="protein sequence ID" value="EFG26612.1"/>
    <property type="molecule type" value="Genomic_DNA"/>
</dbReference>
<protein>
    <recommendedName>
        <fullName evidence="3">TetR family transcriptional regulator</fullName>
    </recommendedName>
</protein>
<dbReference type="RefSeq" id="WP_006292576.1">
    <property type="nucleotide sequence ID" value="NZ_GG770225.1"/>
</dbReference>
<sequence>MASSAIFAVMDGLQLQWLLDRKNVKLADYTEYAITAIVRSVIPLNGESSTL</sequence>
<accession>W5IIA8</accession>
<organism evidence="1 2">
    <name type="scientific">Scardovia inopinata F0304</name>
    <dbReference type="NCBI Taxonomy" id="641146"/>
    <lineage>
        <taxon>Bacteria</taxon>
        <taxon>Bacillati</taxon>
        <taxon>Actinomycetota</taxon>
        <taxon>Actinomycetes</taxon>
        <taxon>Bifidobacteriales</taxon>
        <taxon>Bifidobacteriaceae</taxon>
        <taxon>Scardovia</taxon>
    </lineage>
</organism>
<name>W5IIA8_SCAIO</name>
<dbReference type="Gene3D" id="1.10.357.10">
    <property type="entry name" value="Tetracycline Repressor, domain 2"/>
    <property type="match status" value="1"/>
</dbReference>
<evidence type="ECO:0000313" key="1">
    <source>
        <dbReference type="EMBL" id="EFG26612.1"/>
    </source>
</evidence>
<proteinExistence type="predicted"/>
<gene>
    <name evidence="1" type="ORF">HMPREF9020_00237</name>
</gene>
<comment type="caution">
    <text evidence="1">The sequence shown here is derived from an EMBL/GenBank/DDBJ whole genome shotgun (WGS) entry which is preliminary data.</text>
</comment>
<evidence type="ECO:0000313" key="2">
    <source>
        <dbReference type="Proteomes" id="UP000005777"/>
    </source>
</evidence>
<dbReference type="Proteomes" id="UP000005777">
    <property type="component" value="Unassembled WGS sequence"/>
</dbReference>
<reference evidence="1 2" key="1">
    <citation type="submission" date="2012-01" db="EMBL/GenBank/DDBJ databases">
        <title>The Genome Sequence of Scardovia inopinata F0304.</title>
        <authorList>
            <consortium name="The Broad Institute Genome Sequencing Platform"/>
            <person name="Earl A."/>
            <person name="Ward D."/>
            <person name="Feldgarden M."/>
            <person name="Gevers D."/>
            <person name="Izard J."/>
            <person name="Baranova O.V."/>
            <person name="Blanton J.M."/>
            <person name="Tanner A.C."/>
            <person name="Dewhirst F.E."/>
            <person name="Young S.K."/>
            <person name="Zeng Q."/>
            <person name="Gargeya S."/>
            <person name="Fitzgerald M."/>
            <person name="Haas B."/>
            <person name="Abouelleil A."/>
            <person name="Alvarado L."/>
            <person name="Arachchi H.M."/>
            <person name="Berlin A."/>
            <person name="Chapman S.B."/>
            <person name="Gearin G."/>
            <person name="Goldberg J."/>
            <person name="Griggs A."/>
            <person name="Gujja S."/>
            <person name="Hansen M."/>
            <person name="Heiman D."/>
            <person name="Howarth C."/>
            <person name="Larimer J."/>
            <person name="Lui A."/>
            <person name="MacDonald P.J."/>
            <person name="McCowen C."/>
            <person name="Montmayeur A."/>
            <person name="Murphy C."/>
            <person name="Neiman D."/>
            <person name="Pearson M."/>
            <person name="Priest M."/>
            <person name="Roberts A."/>
            <person name="Saif S."/>
            <person name="Shea T."/>
            <person name="Sisk P."/>
            <person name="Stolte C."/>
            <person name="Sykes S."/>
            <person name="Wortman J."/>
            <person name="Nusbaum C."/>
            <person name="Birren B."/>
        </authorList>
    </citation>
    <scope>NUCLEOTIDE SEQUENCE [LARGE SCALE GENOMIC DNA]</scope>
    <source>
        <strain evidence="1 2">F0304</strain>
    </source>
</reference>
<dbReference type="AlphaFoldDB" id="W5IIA8"/>